<dbReference type="GO" id="GO:0120241">
    <property type="term" value="F:2-iminobutanoate/2-iminopropanoate deaminase"/>
    <property type="evidence" value="ECO:0007669"/>
    <property type="project" value="UniProtKB-EC"/>
</dbReference>
<dbReference type="Gene3D" id="3.30.1330.40">
    <property type="entry name" value="RutC-like"/>
    <property type="match status" value="1"/>
</dbReference>
<name>A0A644YVR2_9ZZZZ</name>
<protein>
    <submittedName>
        <fullName evidence="2">2-iminobutanoate/2-iminopropanoate deaminase</fullName>
        <ecNumber evidence="2">3.5.99.10</ecNumber>
    </submittedName>
</protein>
<comment type="similarity">
    <text evidence="1">Belongs to the RutC family.</text>
</comment>
<proteinExistence type="inferred from homology"/>
<dbReference type="PANTHER" id="PTHR11803">
    <property type="entry name" value="2-IMINOBUTANOATE/2-IMINOPROPANOATE DEAMINASE RIDA"/>
    <property type="match status" value="1"/>
</dbReference>
<dbReference type="PROSITE" id="PS01094">
    <property type="entry name" value="UPF0076"/>
    <property type="match status" value="1"/>
</dbReference>
<dbReference type="EC" id="3.5.99.10" evidence="2"/>
<keyword evidence="2" id="KW-0378">Hydrolase</keyword>
<dbReference type="Pfam" id="PF01042">
    <property type="entry name" value="Ribonuc_L-PSP"/>
    <property type="match status" value="1"/>
</dbReference>
<dbReference type="CDD" id="cd00448">
    <property type="entry name" value="YjgF_YER057c_UK114_family"/>
    <property type="match status" value="1"/>
</dbReference>
<gene>
    <name evidence="2" type="primary">yabJ_23</name>
    <name evidence="2" type="ORF">SDC9_78981</name>
</gene>
<dbReference type="EMBL" id="VSSQ01006355">
    <property type="protein sequence ID" value="MPM32419.1"/>
    <property type="molecule type" value="Genomic_DNA"/>
</dbReference>
<evidence type="ECO:0000313" key="2">
    <source>
        <dbReference type="EMBL" id="MPM32419.1"/>
    </source>
</evidence>
<comment type="caution">
    <text evidence="2">The sequence shown here is derived from an EMBL/GenBank/DDBJ whole genome shotgun (WGS) entry which is preliminary data.</text>
</comment>
<evidence type="ECO:0000256" key="1">
    <source>
        <dbReference type="ARBA" id="ARBA00010552"/>
    </source>
</evidence>
<reference evidence="2" key="1">
    <citation type="submission" date="2019-08" db="EMBL/GenBank/DDBJ databases">
        <authorList>
            <person name="Kucharzyk K."/>
            <person name="Murdoch R.W."/>
            <person name="Higgins S."/>
            <person name="Loffler F."/>
        </authorList>
    </citation>
    <scope>NUCLEOTIDE SEQUENCE</scope>
</reference>
<sequence>MQKKIIATTAAPAAIGPYSQAVSANGFLYLSGMLAIDPQTGSLVGEDAPSQAKQILKNISALLASEGLTIENVIKTTVFLTDLSAFGAVNAVYGETFAKNPPARSCVEVSRLPKDALVEIECVAVY</sequence>
<dbReference type="FunFam" id="3.30.1330.40:FF:000001">
    <property type="entry name" value="L-PSP family endoribonuclease"/>
    <property type="match status" value="1"/>
</dbReference>
<dbReference type="GO" id="GO:0005829">
    <property type="term" value="C:cytosol"/>
    <property type="evidence" value="ECO:0007669"/>
    <property type="project" value="TreeGrafter"/>
</dbReference>
<dbReference type="InterPro" id="IPR006056">
    <property type="entry name" value="RidA"/>
</dbReference>
<accession>A0A644YVR2</accession>
<organism evidence="2">
    <name type="scientific">bioreactor metagenome</name>
    <dbReference type="NCBI Taxonomy" id="1076179"/>
    <lineage>
        <taxon>unclassified sequences</taxon>
        <taxon>metagenomes</taxon>
        <taxon>ecological metagenomes</taxon>
    </lineage>
</organism>
<dbReference type="InterPro" id="IPR006175">
    <property type="entry name" value="YjgF/YER057c/UK114"/>
</dbReference>
<dbReference type="InterPro" id="IPR019897">
    <property type="entry name" value="RidA_CS"/>
</dbReference>
<dbReference type="AlphaFoldDB" id="A0A644YVR2"/>
<dbReference type="SUPFAM" id="SSF55298">
    <property type="entry name" value="YjgF-like"/>
    <property type="match status" value="1"/>
</dbReference>
<dbReference type="PANTHER" id="PTHR11803:SF58">
    <property type="entry name" value="PROTEIN HMF1-RELATED"/>
    <property type="match status" value="1"/>
</dbReference>
<dbReference type="InterPro" id="IPR035959">
    <property type="entry name" value="RutC-like_sf"/>
</dbReference>
<dbReference type="NCBIfam" id="TIGR00004">
    <property type="entry name" value="Rid family detoxifying hydrolase"/>
    <property type="match status" value="1"/>
</dbReference>